<evidence type="ECO:0000256" key="8">
    <source>
        <dbReference type="PIRSR" id="PIRSR005096-3"/>
    </source>
</evidence>
<dbReference type="STRING" id="1218507.JF74_14590"/>
<dbReference type="Proteomes" id="UP000033531">
    <property type="component" value="Unassembled WGS sequence"/>
</dbReference>
<comment type="function">
    <text evidence="5">Catalyzes the interconversion of alpha and beta anomers of maltose.</text>
</comment>
<proteinExistence type="inferred from homology"/>
<dbReference type="InterPro" id="IPR014718">
    <property type="entry name" value="GH-type_carb-bd"/>
</dbReference>
<dbReference type="CDD" id="cd09019">
    <property type="entry name" value="galactose_mutarotase_like"/>
    <property type="match status" value="1"/>
</dbReference>
<comment type="caution">
    <text evidence="9">The sequence shown here is derived from an EMBL/GenBank/DDBJ whole genome shotgun (WGS) entry which is preliminary data.</text>
</comment>
<organism evidence="9 10">
    <name type="scientific">Lactobacillus melliventris</name>
    <dbReference type="NCBI Taxonomy" id="1218507"/>
    <lineage>
        <taxon>Bacteria</taxon>
        <taxon>Bacillati</taxon>
        <taxon>Bacillota</taxon>
        <taxon>Bacilli</taxon>
        <taxon>Lactobacillales</taxon>
        <taxon>Lactobacillaceae</taxon>
        <taxon>Lactobacillus</taxon>
    </lineage>
</organism>
<dbReference type="GO" id="GO:0006006">
    <property type="term" value="P:glucose metabolic process"/>
    <property type="evidence" value="ECO:0007669"/>
    <property type="project" value="TreeGrafter"/>
</dbReference>
<dbReference type="Gene3D" id="2.70.98.10">
    <property type="match status" value="1"/>
</dbReference>
<feature type="active site" description="Proton donor" evidence="6">
    <location>
        <position position="180"/>
    </location>
</feature>
<gene>
    <name evidence="9" type="primary">galM</name>
    <name evidence="9" type="ORF">JF74_14590</name>
</gene>
<name>A0A0F4LBY2_9LACO</name>
<dbReference type="InterPro" id="IPR008183">
    <property type="entry name" value="Aldose_1/G6P_1-epimerase"/>
</dbReference>
<evidence type="ECO:0000256" key="1">
    <source>
        <dbReference type="ARBA" id="ARBA00005028"/>
    </source>
</evidence>
<evidence type="ECO:0000313" key="9">
    <source>
        <dbReference type="EMBL" id="KJY56100.1"/>
    </source>
</evidence>
<dbReference type="GO" id="GO:0030246">
    <property type="term" value="F:carbohydrate binding"/>
    <property type="evidence" value="ECO:0007669"/>
    <property type="project" value="InterPro"/>
</dbReference>
<dbReference type="HOGENOM" id="CLU_031753_1_1_9"/>
<dbReference type="PANTHER" id="PTHR10091:SF0">
    <property type="entry name" value="GALACTOSE MUTAROTASE"/>
    <property type="match status" value="1"/>
</dbReference>
<comment type="pathway">
    <text evidence="1 5">Carbohydrate metabolism; hexose metabolism.</text>
</comment>
<dbReference type="GO" id="GO:0004034">
    <property type="term" value="F:aldose 1-epimerase activity"/>
    <property type="evidence" value="ECO:0007669"/>
    <property type="project" value="TreeGrafter"/>
</dbReference>
<evidence type="ECO:0000256" key="4">
    <source>
        <dbReference type="ARBA" id="ARBA00023277"/>
    </source>
</evidence>
<dbReference type="UniPathway" id="UPA00242"/>
<comment type="catalytic activity">
    <reaction evidence="5">
        <text>alpha-maltose = beta-maltose</text>
        <dbReference type="Rhea" id="RHEA:21228"/>
        <dbReference type="ChEBI" id="CHEBI:18147"/>
        <dbReference type="ChEBI" id="CHEBI:18167"/>
        <dbReference type="EC" id="5.1.3.21"/>
    </reaction>
</comment>
<reference evidence="9 10" key="1">
    <citation type="submission" date="2015-01" db="EMBL/GenBank/DDBJ databases">
        <title>Comparative genomics of the lactic acid bacteria isolated from the honey bee gut.</title>
        <authorList>
            <person name="Ellegaard K.M."/>
            <person name="Tamarit D."/>
            <person name="Javelind E."/>
            <person name="Olofsson T."/>
            <person name="Andersson S.G."/>
            <person name="Vasquez A."/>
        </authorList>
    </citation>
    <scope>NUCLEOTIDE SEQUENCE [LARGE SCALE GENOMIC DNA]</scope>
    <source>
        <strain evidence="9 10">Hma8</strain>
    </source>
</reference>
<dbReference type="GO" id="GO:0005737">
    <property type="term" value="C:cytoplasm"/>
    <property type="evidence" value="ECO:0007669"/>
    <property type="project" value="TreeGrafter"/>
</dbReference>
<keyword evidence="4 5" id="KW-0119">Carbohydrate metabolism</keyword>
<dbReference type="Pfam" id="PF01263">
    <property type="entry name" value="Aldose_epim"/>
    <property type="match status" value="1"/>
</dbReference>
<evidence type="ECO:0000256" key="5">
    <source>
        <dbReference type="PIRNR" id="PIRNR005096"/>
    </source>
</evidence>
<feature type="active site" description="Proton acceptor" evidence="6">
    <location>
        <position position="310"/>
    </location>
</feature>
<dbReference type="SUPFAM" id="SSF74650">
    <property type="entry name" value="Galactose mutarotase-like"/>
    <property type="match status" value="1"/>
</dbReference>
<dbReference type="PIRSF" id="PIRSF005096">
    <property type="entry name" value="GALM"/>
    <property type="match status" value="1"/>
</dbReference>
<dbReference type="InterPro" id="IPR015443">
    <property type="entry name" value="Aldose_1-epimerase"/>
</dbReference>
<dbReference type="OrthoDB" id="9779408at2"/>
<comment type="similarity">
    <text evidence="2 5">Belongs to the aldose epimerase family.</text>
</comment>
<dbReference type="InterPro" id="IPR011013">
    <property type="entry name" value="Gal_mutarotase_sf_dom"/>
</dbReference>
<dbReference type="AlphaFoldDB" id="A0A0F4LBY2"/>
<feature type="binding site" evidence="8">
    <location>
        <begin position="180"/>
        <end position="182"/>
    </location>
    <ligand>
        <name>beta-D-galactose</name>
        <dbReference type="ChEBI" id="CHEBI:27667"/>
    </ligand>
</feature>
<dbReference type="GO" id="GO:0050558">
    <property type="term" value="F:maltose epimerase activity"/>
    <property type="evidence" value="ECO:0007669"/>
    <property type="project" value="UniProtKB-EC"/>
</dbReference>
<evidence type="ECO:0000313" key="10">
    <source>
        <dbReference type="Proteomes" id="UP000033531"/>
    </source>
</evidence>
<feature type="binding site" evidence="7">
    <location>
        <position position="243"/>
    </location>
    <ligand>
        <name>beta-D-galactose</name>
        <dbReference type="ChEBI" id="CHEBI:27667"/>
    </ligand>
</feature>
<protein>
    <recommendedName>
        <fullName evidence="5">Maltose epimerase</fullName>
        <ecNumber evidence="5">5.1.3.21</ecNumber>
    </recommendedName>
</protein>
<evidence type="ECO:0000256" key="6">
    <source>
        <dbReference type="PIRSR" id="PIRSR005096-1"/>
    </source>
</evidence>
<evidence type="ECO:0000256" key="2">
    <source>
        <dbReference type="ARBA" id="ARBA00006206"/>
    </source>
</evidence>
<dbReference type="GO" id="GO:0033499">
    <property type="term" value="P:galactose catabolic process via UDP-galactose, Leloir pathway"/>
    <property type="evidence" value="ECO:0007669"/>
    <property type="project" value="TreeGrafter"/>
</dbReference>
<evidence type="ECO:0000256" key="3">
    <source>
        <dbReference type="ARBA" id="ARBA00023235"/>
    </source>
</evidence>
<dbReference type="EC" id="5.1.3.21" evidence="5"/>
<dbReference type="EMBL" id="JXLI01000012">
    <property type="protein sequence ID" value="KJY56100.1"/>
    <property type="molecule type" value="Genomic_DNA"/>
</dbReference>
<dbReference type="PANTHER" id="PTHR10091">
    <property type="entry name" value="ALDOSE-1-EPIMERASE"/>
    <property type="match status" value="1"/>
</dbReference>
<dbReference type="InterPro" id="IPR047215">
    <property type="entry name" value="Galactose_mutarotase-like"/>
</dbReference>
<sequence length="345" mass="38586">MEDIEETFENYQGNDIKKVTLKNDHGITISCLSLGAVWYEFLVPDKNKQQKNLLMNFDHCADYYSNGLCCCQSIGRVAGRIKKGQFTLDGVNVQVPTNENGNTLHGGNNGFRFLNWQVQTAKTANSVSAIFTHQIKEDHDGFPGDMLVTITYTLDNEDKVTISYKAENGTQTTLFNPTCHAYFNLSDNPNLSTHEIKINSEKHLQLDPELIPTGKMLANANTPYNFHDFSNLAAALEANKGFDDAFVINGTENQMKYVATLREKESGRQITISSEGNCLVMYTMTQEQSEVKFKRDNGSIGQPSEAVALEAQILPDAINHRDFGDIVLPANTTKEHQIVFAFEQH</sequence>
<evidence type="ECO:0000256" key="7">
    <source>
        <dbReference type="PIRSR" id="PIRSR005096-2"/>
    </source>
</evidence>
<keyword evidence="3 5" id="KW-0413">Isomerase</keyword>
<dbReference type="RefSeq" id="WP_046325398.1">
    <property type="nucleotide sequence ID" value="NZ_JBHTMT010000005.1"/>
</dbReference>
<accession>A0A0F4LBY2</accession>
<dbReference type="PATRIC" id="fig|1218507.3.peg.1645"/>